<keyword evidence="6" id="KW-0813">Transport</keyword>
<dbReference type="Pfam" id="PF00950">
    <property type="entry name" value="ABC-3"/>
    <property type="match status" value="1"/>
</dbReference>
<evidence type="ECO:0000313" key="9">
    <source>
        <dbReference type="Proteomes" id="UP000810292"/>
    </source>
</evidence>
<evidence type="ECO:0000256" key="1">
    <source>
        <dbReference type="ARBA" id="ARBA00004141"/>
    </source>
</evidence>
<dbReference type="GO" id="GO:0043190">
    <property type="term" value="C:ATP-binding cassette (ABC) transporter complex"/>
    <property type="evidence" value="ECO:0007669"/>
    <property type="project" value="InterPro"/>
</dbReference>
<dbReference type="InterPro" id="IPR037294">
    <property type="entry name" value="ABC_BtuC-like"/>
</dbReference>
<dbReference type="GO" id="GO:0055085">
    <property type="term" value="P:transmembrane transport"/>
    <property type="evidence" value="ECO:0007669"/>
    <property type="project" value="InterPro"/>
</dbReference>
<evidence type="ECO:0000256" key="5">
    <source>
        <dbReference type="ARBA" id="ARBA00023136"/>
    </source>
</evidence>
<protein>
    <submittedName>
        <fullName evidence="8">Metal ABC transporter permease</fullName>
    </submittedName>
</protein>
<evidence type="ECO:0000256" key="3">
    <source>
        <dbReference type="ARBA" id="ARBA00022692"/>
    </source>
</evidence>
<evidence type="ECO:0000256" key="2">
    <source>
        <dbReference type="ARBA" id="ARBA00008034"/>
    </source>
</evidence>
<keyword evidence="5 7" id="KW-0472">Membrane</keyword>
<reference evidence="8" key="2">
    <citation type="journal article" date="2021" name="PeerJ">
        <title>Extensive microbial diversity within the chicken gut microbiome revealed by metagenomics and culture.</title>
        <authorList>
            <person name="Gilroy R."/>
            <person name="Ravi A."/>
            <person name="Getino M."/>
            <person name="Pursley I."/>
            <person name="Horton D.L."/>
            <person name="Alikhan N.F."/>
            <person name="Baker D."/>
            <person name="Gharbi K."/>
            <person name="Hall N."/>
            <person name="Watson M."/>
            <person name="Adriaenssens E.M."/>
            <person name="Foster-Nyarko E."/>
            <person name="Jarju S."/>
            <person name="Secka A."/>
            <person name="Antonio M."/>
            <person name="Oren A."/>
            <person name="Chaudhuri R.R."/>
            <person name="La Ragione R."/>
            <person name="Hildebrand F."/>
            <person name="Pallen M.J."/>
        </authorList>
    </citation>
    <scope>NUCLEOTIDE SEQUENCE</scope>
    <source>
        <strain evidence="8">14700</strain>
    </source>
</reference>
<gene>
    <name evidence="8" type="ORF">IAA72_01445</name>
</gene>
<name>A0A9D9I9W8_9SPIO</name>
<reference evidence="8" key="1">
    <citation type="submission" date="2020-10" db="EMBL/GenBank/DDBJ databases">
        <authorList>
            <person name="Gilroy R."/>
        </authorList>
    </citation>
    <scope>NUCLEOTIDE SEQUENCE</scope>
    <source>
        <strain evidence="8">14700</strain>
    </source>
</reference>
<feature type="transmembrane region" description="Helical" evidence="7">
    <location>
        <begin position="134"/>
        <end position="154"/>
    </location>
</feature>
<comment type="caution">
    <text evidence="8">The sequence shown here is derived from an EMBL/GenBank/DDBJ whole genome shotgun (WGS) entry which is preliminary data.</text>
</comment>
<dbReference type="PANTHER" id="PTHR30477:SF0">
    <property type="entry name" value="METAL TRANSPORT SYSTEM MEMBRANE PROTEIN TM_0125-RELATED"/>
    <property type="match status" value="1"/>
</dbReference>
<feature type="transmembrane region" description="Helical" evidence="7">
    <location>
        <begin position="174"/>
        <end position="204"/>
    </location>
</feature>
<evidence type="ECO:0000256" key="4">
    <source>
        <dbReference type="ARBA" id="ARBA00022989"/>
    </source>
</evidence>
<feature type="transmembrane region" description="Helical" evidence="7">
    <location>
        <begin position="247"/>
        <end position="266"/>
    </location>
</feature>
<evidence type="ECO:0000313" key="8">
    <source>
        <dbReference type="EMBL" id="MBO8468435.1"/>
    </source>
</evidence>
<comment type="subcellular location">
    <subcellularLocation>
        <location evidence="6">Cell membrane</location>
        <topology evidence="6">Multi-pass membrane protein</topology>
    </subcellularLocation>
    <subcellularLocation>
        <location evidence="1">Membrane</location>
        <topology evidence="1">Multi-pass membrane protein</topology>
    </subcellularLocation>
</comment>
<dbReference type="GO" id="GO:0010043">
    <property type="term" value="P:response to zinc ion"/>
    <property type="evidence" value="ECO:0007669"/>
    <property type="project" value="TreeGrafter"/>
</dbReference>
<feature type="transmembrane region" description="Helical" evidence="7">
    <location>
        <begin position="12"/>
        <end position="35"/>
    </location>
</feature>
<organism evidence="8 9">
    <name type="scientific">Candidatus Ornithospirochaeta stercoravium</name>
    <dbReference type="NCBI Taxonomy" id="2840897"/>
    <lineage>
        <taxon>Bacteria</taxon>
        <taxon>Pseudomonadati</taxon>
        <taxon>Spirochaetota</taxon>
        <taxon>Spirochaetia</taxon>
        <taxon>Spirochaetales</taxon>
        <taxon>Spirochaetaceae</taxon>
        <taxon>Spirochaetaceae incertae sedis</taxon>
        <taxon>Candidatus Ornithospirochaeta</taxon>
    </lineage>
</organism>
<keyword evidence="4 7" id="KW-1133">Transmembrane helix</keyword>
<dbReference type="SUPFAM" id="SSF81345">
    <property type="entry name" value="ABC transporter involved in vitamin B12 uptake, BtuC"/>
    <property type="match status" value="1"/>
</dbReference>
<dbReference type="InterPro" id="IPR001626">
    <property type="entry name" value="ABC_TroCD"/>
</dbReference>
<proteinExistence type="inferred from homology"/>
<keyword evidence="3 6" id="KW-0812">Transmembrane</keyword>
<feature type="transmembrane region" description="Helical" evidence="7">
    <location>
        <begin position="216"/>
        <end position="241"/>
    </location>
</feature>
<comment type="similarity">
    <text evidence="2 6">Belongs to the ABC-3 integral membrane protein family.</text>
</comment>
<sequence length="280" mass="29398">MIIAEILSYPFLLRALAVGLLVSVSASLLGVSLVLRRFSMIGDGLSHVGFGALGIAAFFSLSPMAVTIPVVVASAFLLLHLSSSRKLGGDSAIALLSSASLAIGVIAVSVKGVNTDLNAFLFGSILSVSKSDGWISLIVSVITLFSYIVFYHQIYVTTFDASFAKATGIKTERYTALLSLMTALVIVVGMRILGSLLISSLIIFPAAIAMKIGKTYLSVSVISALEAVVAFILGFIASYAFSLPTGASIVAVHTVFFILAMAGKALRTRLMTLQTKNSVY</sequence>
<feature type="transmembrane region" description="Helical" evidence="7">
    <location>
        <begin position="47"/>
        <end position="80"/>
    </location>
</feature>
<dbReference type="AlphaFoldDB" id="A0A9D9I9W8"/>
<accession>A0A9D9I9W8</accession>
<dbReference type="EMBL" id="JADIMF010000020">
    <property type="protein sequence ID" value="MBO8468435.1"/>
    <property type="molecule type" value="Genomic_DNA"/>
</dbReference>
<feature type="transmembrane region" description="Helical" evidence="7">
    <location>
        <begin position="92"/>
        <end position="113"/>
    </location>
</feature>
<dbReference type="PANTHER" id="PTHR30477">
    <property type="entry name" value="ABC-TRANSPORTER METAL-BINDING PROTEIN"/>
    <property type="match status" value="1"/>
</dbReference>
<evidence type="ECO:0000256" key="7">
    <source>
        <dbReference type="SAM" id="Phobius"/>
    </source>
</evidence>
<dbReference type="Gene3D" id="1.10.3470.10">
    <property type="entry name" value="ABC transporter involved in vitamin B12 uptake, BtuC"/>
    <property type="match status" value="1"/>
</dbReference>
<dbReference type="Proteomes" id="UP000810292">
    <property type="component" value="Unassembled WGS sequence"/>
</dbReference>
<evidence type="ECO:0000256" key="6">
    <source>
        <dbReference type="RuleBase" id="RU003943"/>
    </source>
</evidence>